<proteinExistence type="predicted"/>
<evidence type="ECO:0000313" key="2">
    <source>
        <dbReference type="Proteomes" id="UP001451606"/>
    </source>
</evidence>
<dbReference type="AlphaFoldDB" id="A0AAX4NGC6"/>
<dbReference type="SUPFAM" id="SSF53448">
    <property type="entry name" value="Nucleotide-diphospho-sugar transferases"/>
    <property type="match status" value="1"/>
</dbReference>
<dbReference type="Proteomes" id="UP001451606">
    <property type="component" value="Chromosome"/>
</dbReference>
<accession>A0AAX4NGC6</accession>
<organism evidence="1 2">
    <name type="scientific">Oxyplasma meridianum</name>
    <dbReference type="NCBI Taxonomy" id="3073602"/>
    <lineage>
        <taxon>Archaea</taxon>
        <taxon>Methanobacteriati</taxon>
        <taxon>Thermoplasmatota</taxon>
        <taxon>Thermoplasmata</taxon>
        <taxon>Thermoplasmatales</taxon>
        <taxon>Thermoplasmataceae</taxon>
        <taxon>Oxyplasma</taxon>
    </lineage>
</organism>
<dbReference type="Gene3D" id="3.90.550.10">
    <property type="entry name" value="Spore Coat Polysaccharide Biosynthesis Protein SpsA, Chain A"/>
    <property type="match status" value="1"/>
</dbReference>
<dbReference type="KEGG" id="omr:OXIME_000773"/>
<dbReference type="InterPro" id="IPR029044">
    <property type="entry name" value="Nucleotide-diphossugar_trans"/>
</dbReference>
<reference evidence="1 2" key="1">
    <citation type="submission" date="2023-09" db="EMBL/GenBank/DDBJ databases">
        <authorList>
            <person name="Golyshina O.V."/>
            <person name="Lunev E.A."/>
            <person name="Bargiela R."/>
            <person name="Gaines M.C."/>
            <person name="Daum B."/>
            <person name="Bale N.J."/>
            <person name="Koenen M."/>
            <person name="Sinninghe Damst J.S."/>
            <person name="Yakimov M."/>
            <person name="Golyshin P.N."/>
        </authorList>
    </citation>
    <scope>NUCLEOTIDE SEQUENCE [LARGE SCALE GENOMIC DNA]</scope>
    <source>
        <strain evidence="1 2">M1</strain>
    </source>
</reference>
<sequence length="325" mass="38152">MISKEINLSALHTNLNIENNELFFSLVDYRNNLFMSNDPQKIIEFYNSFENREQLIQWMKERPKGVCYIKEIEGDKDIIVVIPTVDINGKYAIQDKDIFKGLHIIFVESGAGNYYFNYAHNCNVGIKKAMEYNPKWIIVSNDDMYKIDNISILKKELNKLNFNEKKFVHTYPAKYHSRYAYISNRTFRRSFILSIYKNYRKKLKIESFLKIKYVIGTSSGIKRFLYNNKIKILYSGAITILSYGLIKNLECKIFDENYVNGAEDIDLAIKLKLEKVKYNIIDFKIKDIVGGTLGSYGDIRTFREICNLSYLNTKIVKNNLFNFLS</sequence>
<dbReference type="RefSeq" id="WP_393972162.1">
    <property type="nucleotide sequence ID" value="NZ_CP133772.1"/>
</dbReference>
<gene>
    <name evidence="1" type="ORF">OXIME_000773</name>
</gene>
<dbReference type="GeneID" id="95967506"/>
<protein>
    <recommendedName>
        <fullName evidence="3">Glycosyltransferase family 2 protein</fullName>
    </recommendedName>
</protein>
<dbReference type="EMBL" id="CP133772">
    <property type="protein sequence ID" value="WYY00213.1"/>
    <property type="molecule type" value="Genomic_DNA"/>
</dbReference>
<name>A0AAX4NGC6_9ARCH</name>
<evidence type="ECO:0000313" key="1">
    <source>
        <dbReference type="EMBL" id="WYY00213.1"/>
    </source>
</evidence>
<keyword evidence="2" id="KW-1185">Reference proteome</keyword>
<evidence type="ECO:0008006" key="3">
    <source>
        <dbReference type="Google" id="ProtNLM"/>
    </source>
</evidence>